<dbReference type="Pfam" id="PF07796">
    <property type="entry name" value="DUF1638"/>
    <property type="match status" value="1"/>
</dbReference>
<name>A0A2Z4U8S0_9FIRM</name>
<dbReference type="KEGG" id="blau:DQQ01_02845"/>
<reference evidence="3" key="1">
    <citation type="submission" date="2018-06" db="EMBL/GenBank/DDBJ databases">
        <title>Description of Blautia argi sp. nov., a new anaerobic isolated from dog feces.</title>
        <authorList>
            <person name="Chang Y.-H."/>
            <person name="Paek J."/>
            <person name="Shin Y."/>
        </authorList>
    </citation>
    <scope>NUCLEOTIDE SEQUENCE [LARGE SCALE GENOMIC DNA]</scope>
    <source>
        <strain evidence="3">KCTC 15426</strain>
    </source>
</reference>
<dbReference type="OrthoDB" id="9787351at2"/>
<protein>
    <recommendedName>
        <fullName evidence="1">DUF1638 domain-containing protein</fullName>
    </recommendedName>
</protein>
<dbReference type="RefSeq" id="WP_111918241.1">
    <property type="nucleotide sequence ID" value="NZ_CAUWHR010000019.1"/>
</dbReference>
<evidence type="ECO:0000313" key="2">
    <source>
        <dbReference type="EMBL" id="AWY97264.1"/>
    </source>
</evidence>
<accession>A0A2Z4U8S0</accession>
<evidence type="ECO:0000259" key="1">
    <source>
        <dbReference type="Pfam" id="PF07796"/>
    </source>
</evidence>
<dbReference type="AlphaFoldDB" id="A0A2Z4U8S0"/>
<evidence type="ECO:0000313" key="3">
    <source>
        <dbReference type="Proteomes" id="UP000250003"/>
    </source>
</evidence>
<sequence>MSTIVLACSSLKEYIKTAMETQNVNYDIILIDRSFHIEPAKMKREIQNTLSKLPTNIDTVLVAMGFCGGTWDNVTFPFRIVIPRVDDCISMLLQTDDQYISNRKETGTSLDYVSGSNRILEKLLTGRWDKQFLVAEPGHRIRHADFFE</sequence>
<keyword evidence="3" id="KW-1185">Reference proteome</keyword>
<proteinExistence type="predicted"/>
<dbReference type="Proteomes" id="UP000250003">
    <property type="component" value="Chromosome"/>
</dbReference>
<dbReference type="InterPro" id="IPR012437">
    <property type="entry name" value="DUF1638"/>
</dbReference>
<organism evidence="2 3">
    <name type="scientific">Blautia argi</name>
    <dbReference type="NCBI Taxonomy" id="1912897"/>
    <lineage>
        <taxon>Bacteria</taxon>
        <taxon>Bacillati</taxon>
        <taxon>Bacillota</taxon>
        <taxon>Clostridia</taxon>
        <taxon>Lachnospirales</taxon>
        <taxon>Lachnospiraceae</taxon>
        <taxon>Blautia</taxon>
    </lineage>
</organism>
<feature type="domain" description="DUF1638" evidence="1">
    <location>
        <begin position="31"/>
        <end position="107"/>
    </location>
</feature>
<gene>
    <name evidence="2" type="ORF">DQQ01_02845</name>
</gene>
<dbReference type="EMBL" id="CP030280">
    <property type="protein sequence ID" value="AWY97264.1"/>
    <property type="molecule type" value="Genomic_DNA"/>
</dbReference>